<dbReference type="Proteomes" id="UP000326557">
    <property type="component" value="Unassembled WGS sequence"/>
</dbReference>
<name>A0A5E7CV67_PSEFL</name>
<dbReference type="EMBL" id="CABVHP010000008">
    <property type="protein sequence ID" value="VVO08546.1"/>
    <property type="molecule type" value="Genomic_DNA"/>
</dbReference>
<dbReference type="AlphaFoldDB" id="A0A5E7CV67"/>
<accession>A0A5E7CV67</accession>
<organism evidence="1 2">
    <name type="scientific">Pseudomonas fluorescens</name>
    <dbReference type="NCBI Taxonomy" id="294"/>
    <lineage>
        <taxon>Bacteria</taxon>
        <taxon>Pseudomonadati</taxon>
        <taxon>Pseudomonadota</taxon>
        <taxon>Gammaproteobacteria</taxon>
        <taxon>Pseudomonadales</taxon>
        <taxon>Pseudomonadaceae</taxon>
        <taxon>Pseudomonas</taxon>
    </lineage>
</organism>
<evidence type="ECO:0008006" key="3">
    <source>
        <dbReference type="Google" id="ProtNLM"/>
    </source>
</evidence>
<evidence type="ECO:0000313" key="2">
    <source>
        <dbReference type="Proteomes" id="UP000326557"/>
    </source>
</evidence>
<sequence length="214" mass="23830">MYTTKPCGSGLAREGVKRYAAELSILTQQACTMNSQSIIVPKISTLPVHEPRARAVVRWLVRKNIVKEELTTCGRTGNRMGHAIADGARAVVLHPQALPFGEPINGLEIVTKRCIYTPAKGFLEEAGCAECRKEVGEALFESLEDWMPGRTDNFTCPECGHEDDINGFLFLQECGFSNLGFIFNNWAEAGFKQSFIDEFADWLDQPVSWVKVEL</sequence>
<evidence type="ECO:0000313" key="1">
    <source>
        <dbReference type="EMBL" id="VVO08546.1"/>
    </source>
</evidence>
<protein>
    <recommendedName>
        <fullName evidence="3">Sugar ABC transporter ATPase</fullName>
    </recommendedName>
</protein>
<proteinExistence type="predicted"/>
<reference evidence="1 2" key="1">
    <citation type="submission" date="2019-09" db="EMBL/GenBank/DDBJ databases">
        <authorList>
            <person name="Chandra G."/>
            <person name="Truman W A."/>
        </authorList>
    </citation>
    <scope>NUCLEOTIDE SEQUENCE [LARGE SCALE GENOMIC DNA]</scope>
    <source>
        <strain evidence="1">PS704</strain>
    </source>
</reference>
<gene>
    <name evidence="1" type="ORF">PS704_03255</name>
</gene>